<feature type="transmembrane region" description="Helical" evidence="1">
    <location>
        <begin position="215"/>
        <end position="233"/>
    </location>
</feature>
<organism evidence="2 3">
    <name type="scientific">Pseudoalteromonas aurantia 208</name>
    <dbReference type="NCBI Taxonomy" id="1314867"/>
    <lineage>
        <taxon>Bacteria</taxon>
        <taxon>Pseudomonadati</taxon>
        <taxon>Pseudomonadota</taxon>
        <taxon>Gammaproteobacteria</taxon>
        <taxon>Alteromonadales</taxon>
        <taxon>Pseudoalteromonadaceae</taxon>
        <taxon>Pseudoalteromonas</taxon>
    </lineage>
</organism>
<evidence type="ECO:0000313" key="2">
    <source>
        <dbReference type="EMBL" id="MBE0368695.1"/>
    </source>
</evidence>
<dbReference type="InterPro" id="IPR021913">
    <property type="entry name" value="DUF3526"/>
</dbReference>
<reference evidence="2 3" key="1">
    <citation type="submission" date="2015-03" db="EMBL/GenBank/DDBJ databases">
        <title>Genome sequence of Pseudoalteromonas aurantia.</title>
        <authorList>
            <person name="Xie B.-B."/>
            <person name="Rong J.-C."/>
            <person name="Qin Q.-L."/>
            <person name="Zhang Y.-Z."/>
        </authorList>
    </citation>
    <scope>NUCLEOTIDE SEQUENCE [LARGE SCALE GENOMIC DNA]</scope>
    <source>
        <strain evidence="2 3">208</strain>
    </source>
</reference>
<dbReference type="Proteomes" id="UP000615755">
    <property type="component" value="Unassembled WGS sequence"/>
</dbReference>
<keyword evidence="1" id="KW-0812">Transmembrane</keyword>
<keyword evidence="3" id="KW-1185">Reference proteome</keyword>
<feature type="transmembrane region" description="Helical" evidence="1">
    <location>
        <begin position="240"/>
        <end position="259"/>
    </location>
</feature>
<feature type="transmembrane region" description="Helical" evidence="1">
    <location>
        <begin position="168"/>
        <end position="195"/>
    </location>
</feature>
<feature type="transmembrane region" description="Helical" evidence="1">
    <location>
        <begin position="435"/>
        <end position="460"/>
    </location>
</feature>
<protein>
    <submittedName>
        <fullName evidence="2">ABC-2 type transport system permease protein</fullName>
    </submittedName>
</protein>
<evidence type="ECO:0000256" key="1">
    <source>
        <dbReference type="SAM" id="Phobius"/>
    </source>
</evidence>
<dbReference type="EMBL" id="AQGV01000012">
    <property type="protein sequence ID" value="MBE0368695.1"/>
    <property type="molecule type" value="Genomic_DNA"/>
</dbReference>
<dbReference type="PROSITE" id="PS51257">
    <property type="entry name" value="PROKAR_LIPOPROTEIN"/>
    <property type="match status" value="1"/>
</dbReference>
<feature type="transmembrane region" description="Helical" evidence="1">
    <location>
        <begin position="20"/>
        <end position="41"/>
    </location>
</feature>
<keyword evidence="1" id="KW-0472">Membrane</keyword>
<feature type="transmembrane region" description="Helical" evidence="1">
    <location>
        <begin position="130"/>
        <end position="148"/>
    </location>
</feature>
<sequence length="466" mass="52597">MLMITMKKEWLDSWRQGHALWISLIALMLLLIACVTSWQSFQVQSATKSAVAQSERDRWLEQGEKGPHSAAHYGVYVLKPELPLAMVDPGLRDFQGNVLRLEAHKRNDTLFRPIQDTIPMQRFGSLSPSFVLQILLPLLIILVGYPAFSGEREQGTLKQLLASGCSSIHLFIAKSAALFSVAAIVLIPLFAFLLYSSISEQHAQVLRSALYALSYLVYLSTWCVMVVAISCWLSTARRTLIVLLALWAISCLLIPKIAMTHASNQYPIESGQAFQSKLESEVYTPERQQAIAQFKQETLTTYGVSSTDDLPFDWSGAQLQFGEQYSDKVFDRLFGARSEQLNAQFQYYQSTALLSPFIAIQTISMGLAGSDHTHHHNFEVAAEKYRRVMQQTLNFNQRDHAHKATSHYVADKQLWQAIPEFVYQPPSFSLMSGHYLVALCALIGWLLFSGILGSYSLYLLRKEVQR</sequence>
<dbReference type="RefSeq" id="WP_192507936.1">
    <property type="nucleotide sequence ID" value="NZ_AQGV01000012.1"/>
</dbReference>
<dbReference type="Pfam" id="PF12040">
    <property type="entry name" value="DUF3526"/>
    <property type="match status" value="1"/>
</dbReference>
<proteinExistence type="predicted"/>
<keyword evidence="1" id="KW-1133">Transmembrane helix</keyword>
<gene>
    <name evidence="2" type="ORF">PAUR_a2360</name>
</gene>
<dbReference type="PANTHER" id="PTHR43471:SF1">
    <property type="entry name" value="ABC TRANSPORTER PERMEASE PROTEIN NOSY-RELATED"/>
    <property type="match status" value="1"/>
</dbReference>
<accession>A0ABR9ECK3</accession>
<name>A0ABR9ECK3_9GAMM</name>
<dbReference type="Pfam" id="PF12730">
    <property type="entry name" value="ABC2_membrane_4"/>
    <property type="match status" value="1"/>
</dbReference>
<evidence type="ECO:0000313" key="3">
    <source>
        <dbReference type="Proteomes" id="UP000615755"/>
    </source>
</evidence>
<comment type="caution">
    <text evidence="2">The sequence shown here is derived from an EMBL/GenBank/DDBJ whole genome shotgun (WGS) entry which is preliminary data.</text>
</comment>
<dbReference type="PANTHER" id="PTHR43471">
    <property type="entry name" value="ABC TRANSPORTER PERMEASE"/>
    <property type="match status" value="1"/>
</dbReference>